<keyword evidence="1" id="KW-0812">Transmembrane</keyword>
<dbReference type="InterPro" id="IPR016570">
    <property type="entry name" value="UCP010361"/>
</dbReference>
<keyword evidence="1" id="KW-0472">Membrane</keyword>
<keyword evidence="1" id="KW-1133">Transmembrane helix</keyword>
<dbReference type="Proteomes" id="UP001152755">
    <property type="component" value="Unassembled WGS sequence"/>
</dbReference>
<feature type="transmembrane region" description="Helical" evidence="1">
    <location>
        <begin position="103"/>
        <end position="120"/>
    </location>
</feature>
<dbReference type="EMBL" id="JANRHA010000004">
    <property type="protein sequence ID" value="MDG3014438.1"/>
    <property type="molecule type" value="Genomic_DNA"/>
</dbReference>
<feature type="transmembrane region" description="Helical" evidence="1">
    <location>
        <begin position="317"/>
        <end position="338"/>
    </location>
</feature>
<feature type="transmembrane region" description="Helical" evidence="1">
    <location>
        <begin position="170"/>
        <end position="188"/>
    </location>
</feature>
<feature type="transmembrane region" description="Helical" evidence="1">
    <location>
        <begin position="21"/>
        <end position="39"/>
    </location>
</feature>
<feature type="transmembrane region" description="Helical" evidence="1">
    <location>
        <begin position="368"/>
        <end position="392"/>
    </location>
</feature>
<feature type="transmembrane region" description="Helical" evidence="1">
    <location>
        <begin position="420"/>
        <end position="441"/>
    </location>
</feature>
<sequence>MPATSTAPSDRRVTGTRTRKALLVLIVVLCGVTLALGYANKARCAGPPYDSAGRSLAFDALKNRDVCYSDIQFLWLGRGIDEHVFPYVHGGITAGGQLFGGTVEYPVLTGVLMWAGAIGAHDDAAYLAHSALLLAGFGLITAWMLGWLSGVRALLWSLGPPLVLYAFHNWDLPVVATTVGAVFVMAAGRGGLRTRSVIAAVLLGIGVCLKLYPGLLVAPLALYVLVGGADGRELPASVRGRYDVRGALAAVAAAVATTVAINLPFAVAGARGWWASFTFQSDRAVDITTNSIWYWGLRPLFADTPSAQASFQHVVDIASPLLVILGCLLALALGWHRFRREGSYPWIAVGGAMLCAFLLLHKVDSPQYMLWLLPFFVLVRVPWPVVTVYLLADLSLGIGLFRYFDALQRGNGHATGLEQLVWFGVWGRAACLVILFVLFTVRRPAVTTAAWSREPAASVT</sequence>
<gene>
    <name evidence="2" type="ORF">NVS88_07695</name>
</gene>
<feature type="transmembrane region" description="Helical" evidence="1">
    <location>
        <begin position="246"/>
        <end position="267"/>
    </location>
</feature>
<protein>
    <recommendedName>
        <fullName evidence="4">DUF2029 domain-containing protein</fullName>
    </recommendedName>
</protein>
<evidence type="ECO:0008006" key="4">
    <source>
        <dbReference type="Google" id="ProtNLM"/>
    </source>
</evidence>
<evidence type="ECO:0000256" key="1">
    <source>
        <dbReference type="SAM" id="Phobius"/>
    </source>
</evidence>
<reference evidence="2" key="1">
    <citation type="submission" date="2022-08" db="EMBL/GenBank/DDBJ databases">
        <title>Genome analysis of Corynebacteriales strain.</title>
        <authorList>
            <person name="Lee S.D."/>
        </authorList>
    </citation>
    <scope>NUCLEOTIDE SEQUENCE</scope>
    <source>
        <strain evidence="2">D3-21</strain>
    </source>
</reference>
<accession>A0A9X4RDB5</accession>
<proteinExistence type="predicted"/>
<feature type="transmembrane region" description="Helical" evidence="1">
    <location>
        <begin position="132"/>
        <end position="150"/>
    </location>
</feature>
<feature type="transmembrane region" description="Helical" evidence="1">
    <location>
        <begin position="200"/>
        <end position="226"/>
    </location>
</feature>
<evidence type="ECO:0000313" key="2">
    <source>
        <dbReference type="EMBL" id="MDG3014438.1"/>
    </source>
</evidence>
<feature type="transmembrane region" description="Helical" evidence="1">
    <location>
        <begin position="344"/>
        <end position="361"/>
    </location>
</feature>
<dbReference type="AlphaFoldDB" id="A0A9X4RDB5"/>
<organism evidence="2 3">
    <name type="scientific">Speluncibacter jeojiensis</name>
    <dbReference type="NCBI Taxonomy" id="2710754"/>
    <lineage>
        <taxon>Bacteria</taxon>
        <taxon>Bacillati</taxon>
        <taxon>Actinomycetota</taxon>
        <taxon>Actinomycetes</taxon>
        <taxon>Mycobacteriales</taxon>
        <taxon>Speluncibacteraceae</taxon>
        <taxon>Speluncibacter</taxon>
    </lineage>
</organism>
<comment type="caution">
    <text evidence="2">The sequence shown here is derived from an EMBL/GenBank/DDBJ whole genome shotgun (WGS) entry which is preliminary data.</text>
</comment>
<evidence type="ECO:0000313" key="3">
    <source>
        <dbReference type="Proteomes" id="UP001152755"/>
    </source>
</evidence>
<name>A0A9X4RDB5_9ACTN</name>
<dbReference type="PIRSF" id="PIRSF010361">
    <property type="entry name" value="UCP010361"/>
    <property type="match status" value="1"/>
</dbReference>
<keyword evidence="3" id="KW-1185">Reference proteome</keyword>